<dbReference type="Proteomes" id="UP000004509">
    <property type="component" value="Unassembled WGS sequence"/>
</dbReference>
<dbReference type="EMBL" id="ACYH01000049">
    <property type="protein sequence ID" value="EEV19704.1"/>
    <property type="molecule type" value="Genomic_DNA"/>
</dbReference>
<evidence type="ECO:0000256" key="1">
    <source>
        <dbReference type="ARBA" id="ARBA00001933"/>
    </source>
</evidence>
<dbReference type="Gene3D" id="3.40.640.10">
    <property type="entry name" value="Type I PLP-dependent aspartate aminotransferase-like (Major domain)"/>
    <property type="match status" value="1"/>
</dbReference>
<dbReference type="Gene3D" id="3.90.1150.10">
    <property type="entry name" value="Aspartate Aminotransferase, domain 1"/>
    <property type="match status" value="1"/>
</dbReference>
<dbReference type="eggNOG" id="COG2008">
    <property type="taxonomic scope" value="Bacteria"/>
</dbReference>
<dbReference type="PANTHER" id="PTHR48097:SF5">
    <property type="entry name" value="LOW SPECIFICITY L-THREONINE ALDOLASE"/>
    <property type="match status" value="1"/>
</dbReference>
<dbReference type="SUPFAM" id="SSF53383">
    <property type="entry name" value="PLP-dependent transferases"/>
    <property type="match status" value="1"/>
</dbReference>
<comment type="caution">
    <text evidence="5">The sequence shown here is derived from an EMBL/GenBank/DDBJ whole genome shotgun (WGS) entry which is preliminary data.</text>
</comment>
<gene>
    <name evidence="5" type="ORF">TREVI0001_1198</name>
</gene>
<evidence type="ECO:0000313" key="6">
    <source>
        <dbReference type="Proteomes" id="UP000004509"/>
    </source>
</evidence>
<dbReference type="InterPro" id="IPR015421">
    <property type="entry name" value="PyrdxlP-dep_Trfase_major"/>
</dbReference>
<dbReference type="InterPro" id="IPR015424">
    <property type="entry name" value="PyrdxlP-dep_Trfase"/>
</dbReference>
<name>C8PS34_9SPIR</name>
<keyword evidence="5" id="KW-0456">Lyase</keyword>
<dbReference type="STRING" id="596324.TREVI0001_1198"/>
<protein>
    <submittedName>
        <fullName evidence="5">Beta-eliminating lyase</fullName>
    </submittedName>
</protein>
<reference evidence="5 6" key="1">
    <citation type="submission" date="2009-07" db="EMBL/GenBank/DDBJ databases">
        <authorList>
            <person name="Madupu R."/>
            <person name="Sebastian Y."/>
            <person name="Durkin A.S."/>
            <person name="Torralba M."/>
            <person name="Methe B."/>
            <person name="Sutton G.G."/>
            <person name="Strausberg R.L."/>
            <person name="Nelson K.E."/>
        </authorList>
    </citation>
    <scope>NUCLEOTIDE SEQUENCE [LARGE SCALE GENOMIC DNA]</scope>
    <source>
        <strain evidence="5 6">ATCC 35580</strain>
    </source>
</reference>
<evidence type="ECO:0000313" key="5">
    <source>
        <dbReference type="EMBL" id="EEV19704.1"/>
    </source>
</evidence>
<proteinExistence type="inferred from homology"/>
<dbReference type="OrthoDB" id="9774495at2"/>
<organism evidence="5 6">
    <name type="scientific">Treponema vincentii ATCC 35580</name>
    <dbReference type="NCBI Taxonomy" id="596324"/>
    <lineage>
        <taxon>Bacteria</taxon>
        <taxon>Pseudomonadati</taxon>
        <taxon>Spirochaetota</taxon>
        <taxon>Spirochaetia</taxon>
        <taxon>Spirochaetales</taxon>
        <taxon>Treponemataceae</taxon>
        <taxon>Treponema</taxon>
    </lineage>
</organism>
<dbReference type="GO" id="GO:0016829">
    <property type="term" value="F:lyase activity"/>
    <property type="evidence" value="ECO:0007669"/>
    <property type="project" value="UniProtKB-KW"/>
</dbReference>
<dbReference type="PANTHER" id="PTHR48097">
    <property type="entry name" value="L-THREONINE ALDOLASE-RELATED"/>
    <property type="match status" value="1"/>
</dbReference>
<dbReference type="AlphaFoldDB" id="C8PS34"/>
<dbReference type="Pfam" id="PF01212">
    <property type="entry name" value="Beta_elim_lyase"/>
    <property type="match status" value="1"/>
</dbReference>
<keyword evidence="3" id="KW-0663">Pyridoxal phosphate</keyword>
<comment type="cofactor">
    <cofactor evidence="1">
        <name>pyridoxal 5'-phosphate</name>
        <dbReference type="ChEBI" id="CHEBI:597326"/>
    </cofactor>
</comment>
<dbReference type="GO" id="GO:0006520">
    <property type="term" value="P:amino acid metabolic process"/>
    <property type="evidence" value="ECO:0007669"/>
    <property type="project" value="InterPro"/>
</dbReference>
<evidence type="ECO:0000256" key="3">
    <source>
        <dbReference type="ARBA" id="ARBA00022898"/>
    </source>
</evidence>
<evidence type="ECO:0000256" key="2">
    <source>
        <dbReference type="ARBA" id="ARBA00006966"/>
    </source>
</evidence>
<dbReference type="RefSeq" id="WP_006189401.1">
    <property type="nucleotide sequence ID" value="NZ_ACYH01000049.1"/>
</dbReference>
<feature type="domain" description="Aromatic amino acid beta-eliminating lyase/threonine aldolase" evidence="4">
    <location>
        <begin position="10"/>
        <end position="226"/>
    </location>
</feature>
<accession>C8PS34</accession>
<dbReference type="InterPro" id="IPR001597">
    <property type="entry name" value="ArAA_b-elim_lyase/Thr_aldolase"/>
</dbReference>
<evidence type="ECO:0000259" key="4">
    <source>
        <dbReference type="Pfam" id="PF01212"/>
    </source>
</evidence>
<dbReference type="InterPro" id="IPR015422">
    <property type="entry name" value="PyrdxlP-dep_Trfase_small"/>
</dbReference>
<sequence>METENKLYFSSDYMEGAHPAIIQRLVQTNMEQTAGYGTDEYCERARSLIRKACNCPDAAVHFLVGGTQTNATVIDALLNRYEGVIAAQTGHVAVHEAGAIEFGGHKVLPITGDKGKVTAAAIEHYLRDFYADGNYEHMVHPGMVYISQPTEYGTLYTKQEITAISTVCRKYRIPLYVDGARLAYALACKENDVTLANLAEFCDAFYIGGTKCGALFGEAVVIPNPKRSPHFFTIMKQHGALLAKGRLLGIQFETLFTDDLYLHIGDTAIRAADTIRAFLDSHGYEQYFTAPTNQIFIVLDNTRYAELSQKIAFGFWEKKDDSHTVVRIATDWATTDENVTKLLQALA</sequence>
<comment type="similarity">
    <text evidence="2">Belongs to the threonine aldolase family.</text>
</comment>